<dbReference type="Proteomes" id="UP000594638">
    <property type="component" value="Unassembled WGS sequence"/>
</dbReference>
<comment type="caution">
    <text evidence="11">The sequence shown here is derived from an EMBL/GenBank/DDBJ whole genome shotgun (WGS) entry which is preliminary data.</text>
</comment>
<dbReference type="PANTHER" id="PTHR45940:SF6">
    <property type="entry name" value="WUSCHEL-RELATED HOMEOBOX 2"/>
    <property type="match status" value="1"/>
</dbReference>
<dbReference type="SUPFAM" id="SSF46689">
    <property type="entry name" value="Homeodomain-like"/>
    <property type="match status" value="1"/>
</dbReference>
<keyword evidence="7 9" id="KW-0539">Nucleus</keyword>
<reference evidence="11 12" key="1">
    <citation type="submission" date="2019-12" db="EMBL/GenBank/DDBJ databases">
        <authorList>
            <person name="Alioto T."/>
            <person name="Alioto T."/>
            <person name="Gomez Garrido J."/>
        </authorList>
    </citation>
    <scope>NUCLEOTIDE SEQUENCE [LARGE SCALE GENOMIC DNA]</scope>
</reference>
<evidence type="ECO:0000313" key="11">
    <source>
        <dbReference type="EMBL" id="CAA2973288.1"/>
    </source>
</evidence>
<evidence type="ECO:0000256" key="5">
    <source>
        <dbReference type="ARBA" id="ARBA00023155"/>
    </source>
</evidence>
<keyword evidence="5 9" id="KW-0371">Homeobox</keyword>
<dbReference type="GO" id="GO:0099402">
    <property type="term" value="P:plant organ development"/>
    <property type="evidence" value="ECO:0007669"/>
    <property type="project" value="InterPro"/>
</dbReference>
<evidence type="ECO:0000256" key="8">
    <source>
        <dbReference type="ARBA" id="ARBA00024040"/>
    </source>
</evidence>
<evidence type="ECO:0000256" key="3">
    <source>
        <dbReference type="ARBA" id="ARBA00023015"/>
    </source>
</evidence>
<comment type="subcellular location">
    <subcellularLocation>
        <location evidence="1 9">Nucleus</location>
    </subcellularLocation>
</comment>
<dbReference type="OrthoDB" id="1896656at2759"/>
<evidence type="ECO:0000256" key="2">
    <source>
        <dbReference type="ARBA" id="ARBA00022473"/>
    </source>
</evidence>
<name>A0A8S0R475_OLEEU</name>
<evidence type="ECO:0000256" key="7">
    <source>
        <dbReference type="ARBA" id="ARBA00023242"/>
    </source>
</evidence>
<evidence type="ECO:0000256" key="6">
    <source>
        <dbReference type="ARBA" id="ARBA00023163"/>
    </source>
</evidence>
<keyword evidence="12" id="KW-1185">Reference proteome</keyword>
<dbReference type="AlphaFoldDB" id="A0A8S0R475"/>
<evidence type="ECO:0000256" key="4">
    <source>
        <dbReference type="ARBA" id="ARBA00023125"/>
    </source>
</evidence>
<dbReference type="EMBL" id="CACTIH010002096">
    <property type="protein sequence ID" value="CAA2973288.1"/>
    <property type="molecule type" value="Genomic_DNA"/>
</dbReference>
<protein>
    <submittedName>
        <fullName evidence="11">Wuschel related homeobox 2, partial</fullName>
    </submittedName>
</protein>
<feature type="domain" description="Homeobox" evidence="10">
    <location>
        <begin position="2"/>
        <end position="44"/>
    </location>
</feature>
<evidence type="ECO:0000259" key="10">
    <source>
        <dbReference type="Pfam" id="PF00046"/>
    </source>
</evidence>
<keyword evidence="3" id="KW-0805">Transcription regulation</keyword>
<comment type="similarity">
    <text evidence="8">Belongs to the WUS homeobox family.</text>
</comment>
<dbReference type="GO" id="GO:0005634">
    <property type="term" value="C:nucleus"/>
    <property type="evidence" value="ECO:0007669"/>
    <property type="project" value="UniProtKB-SubCell"/>
</dbReference>
<accession>A0A8S0R475</accession>
<dbReference type="Gramene" id="OE9A087796T1">
    <property type="protein sequence ID" value="OE9A087796C1"/>
    <property type="gene ID" value="OE9A087796"/>
</dbReference>
<gene>
    <name evidence="11" type="ORF">OLEA9_A087796</name>
</gene>
<keyword evidence="2" id="KW-0217">Developmental protein</keyword>
<evidence type="ECO:0000313" key="12">
    <source>
        <dbReference type="Proteomes" id="UP000594638"/>
    </source>
</evidence>
<dbReference type="PANTHER" id="PTHR45940">
    <property type="entry name" value="WUSCHEL-RELATED HOMEOBOX 1-RELATED"/>
    <property type="match status" value="1"/>
</dbReference>
<dbReference type="Pfam" id="PF00046">
    <property type="entry name" value="Homeodomain"/>
    <property type="match status" value="1"/>
</dbReference>
<dbReference type="InterPro" id="IPR001356">
    <property type="entry name" value="HD"/>
</dbReference>
<sequence length="115" mass="13543">MLESLYMQGLRTPSAQQIQQITNRLRAFGQIEGKNVFYWFQNDKLLQPCYIQAPSQADIGLYSKLSLLGGFKRRLIRARNGISERMEFFRCMSSCLGKRSKKWKKLRKSWTDLLM</sequence>
<organism evidence="11 12">
    <name type="scientific">Olea europaea subsp. europaea</name>
    <dbReference type="NCBI Taxonomy" id="158383"/>
    <lineage>
        <taxon>Eukaryota</taxon>
        <taxon>Viridiplantae</taxon>
        <taxon>Streptophyta</taxon>
        <taxon>Embryophyta</taxon>
        <taxon>Tracheophyta</taxon>
        <taxon>Spermatophyta</taxon>
        <taxon>Magnoliopsida</taxon>
        <taxon>eudicotyledons</taxon>
        <taxon>Gunneridae</taxon>
        <taxon>Pentapetalae</taxon>
        <taxon>asterids</taxon>
        <taxon>lamiids</taxon>
        <taxon>Lamiales</taxon>
        <taxon>Oleaceae</taxon>
        <taxon>Oleeae</taxon>
        <taxon>Olea</taxon>
    </lineage>
</organism>
<proteinExistence type="inferred from homology"/>
<dbReference type="GO" id="GO:0003700">
    <property type="term" value="F:DNA-binding transcription factor activity"/>
    <property type="evidence" value="ECO:0007669"/>
    <property type="project" value="InterPro"/>
</dbReference>
<dbReference type="InterPro" id="IPR044555">
    <property type="entry name" value="WUSCHEL-like"/>
</dbReference>
<keyword evidence="4 9" id="KW-0238">DNA-binding</keyword>
<dbReference type="GO" id="GO:0003677">
    <property type="term" value="F:DNA binding"/>
    <property type="evidence" value="ECO:0007669"/>
    <property type="project" value="UniProtKB-KW"/>
</dbReference>
<keyword evidence="6" id="KW-0804">Transcription</keyword>
<dbReference type="InterPro" id="IPR009057">
    <property type="entry name" value="Homeodomain-like_sf"/>
</dbReference>
<evidence type="ECO:0000256" key="1">
    <source>
        <dbReference type="ARBA" id="ARBA00004123"/>
    </source>
</evidence>
<evidence type="ECO:0000256" key="9">
    <source>
        <dbReference type="RuleBase" id="RU000682"/>
    </source>
</evidence>